<keyword evidence="1" id="KW-0805">Transcription regulation</keyword>
<organism evidence="6 7">
    <name type="scientific">Isoptericola chiayiensis</name>
    <dbReference type="NCBI Taxonomy" id="579446"/>
    <lineage>
        <taxon>Bacteria</taxon>
        <taxon>Bacillati</taxon>
        <taxon>Actinomycetota</taxon>
        <taxon>Actinomycetes</taxon>
        <taxon>Micrococcales</taxon>
        <taxon>Promicromonosporaceae</taxon>
        <taxon>Isoptericola</taxon>
    </lineage>
</organism>
<feature type="region of interest" description="Disordered" evidence="4">
    <location>
        <begin position="341"/>
        <end position="363"/>
    </location>
</feature>
<accession>A0ABP8YLH8</accession>
<dbReference type="Proteomes" id="UP001500956">
    <property type="component" value="Unassembled WGS sequence"/>
</dbReference>
<reference evidence="7" key="1">
    <citation type="journal article" date="2019" name="Int. J. Syst. Evol. Microbiol.">
        <title>The Global Catalogue of Microorganisms (GCM) 10K type strain sequencing project: providing services to taxonomists for standard genome sequencing and annotation.</title>
        <authorList>
            <consortium name="The Broad Institute Genomics Platform"/>
            <consortium name="The Broad Institute Genome Sequencing Center for Infectious Disease"/>
            <person name="Wu L."/>
            <person name="Ma J."/>
        </authorList>
    </citation>
    <scope>NUCLEOTIDE SEQUENCE [LARGE SCALE GENOMIC DNA]</scope>
    <source>
        <strain evidence="7">JCM 18063</strain>
    </source>
</reference>
<dbReference type="CDD" id="cd06267">
    <property type="entry name" value="PBP1_LacI_sugar_binding-like"/>
    <property type="match status" value="1"/>
</dbReference>
<dbReference type="RefSeq" id="WP_343037545.1">
    <property type="nucleotide sequence ID" value="NZ_BAABID010000013.1"/>
</dbReference>
<dbReference type="SMART" id="SM00354">
    <property type="entry name" value="HTH_LACI"/>
    <property type="match status" value="1"/>
</dbReference>
<dbReference type="Gene3D" id="1.10.260.40">
    <property type="entry name" value="lambda repressor-like DNA-binding domains"/>
    <property type="match status" value="1"/>
</dbReference>
<dbReference type="EMBL" id="BAABID010000013">
    <property type="protein sequence ID" value="GAA4732366.1"/>
    <property type="molecule type" value="Genomic_DNA"/>
</dbReference>
<evidence type="ECO:0000256" key="2">
    <source>
        <dbReference type="ARBA" id="ARBA00023125"/>
    </source>
</evidence>
<evidence type="ECO:0000256" key="4">
    <source>
        <dbReference type="SAM" id="MobiDB-lite"/>
    </source>
</evidence>
<feature type="domain" description="HTH lacI-type" evidence="5">
    <location>
        <begin position="21"/>
        <end position="75"/>
    </location>
</feature>
<evidence type="ECO:0000313" key="6">
    <source>
        <dbReference type="EMBL" id="GAA4732366.1"/>
    </source>
</evidence>
<name>A0ABP8YLH8_9MICO</name>
<dbReference type="PROSITE" id="PS50932">
    <property type="entry name" value="HTH_LACI_2"/>
    <property type="match status" value="1"/>
</dbReference>
<dbReference type="PANTHER" id="PTHR30146:SF153">
    <property type="entry name" value="LACTOSE OPERON REPRESSOR"/>
    <property type="match status" value="1"/>
</dbReference>
<dbReference type="InterPro" id="IPR046335">
    <property type="entry name" value="LacI/GalR-like_sensor"/>
</dbReference>
<dbReference type="PRINTS" id="PR00036">
    <property type="entry name" value="HTHLACI"/>
</dbReference>
<dbReference type="CDD" id="cd01392">
    <property type="entry name" value="HTH_LacI"/>
    <property type="match status" value="1"/>
</dbReference>
<gene>
    <name evidence="6" type="ORF">GCM10023216_25620</name>
</gene>
<feature type="compositionally biased region" description="Low complexity" evidence="4">
    <location>
        <begin position="1"/>
        <end position="19"/>
    </location>
</feature>
<proteinExistence type="predicted"/>
<evidence type="ECO:0000259" key="5">
    <source>
        <dbReference type="PROSITE" id="PS50932"/>
    </source>
</evidence>
<feature type="region of interest" description="Disordered" evidence="4">
    <location>
        <begin position="1"/>
        <end position="21"/>
    </location>
</feature>
<keyword evidence="3" id="KW-0804">Transcription</keyword>
<dbReference type="SUPFAM" id="SSF47413">
    <property type="entry name" value="lambda repressor-like DNA-binding domains"/>
    <property type="match status" value="1"/>
</dbReference>
<dbReference type="Pfam" id="PF00356">
    <property type="entry name" value="LacI"/>
    <property type="match status" value="1"/>
</dbReference>
<dbReference type="InterPro" id="IPR000843">
    <property type="entry name" value="HTH_LacI"/>
</dbReference>
<keyword evidence="2 6" id="KW-0238">DNA-binding</keyword>
<dbReference type="GO" id="GO:0003677">
    <property type="term" value="F:DNA binding"/>
    <property type="evidence" value="ECO:0007669"/>
    <property type="project" value="UniProtKB-KW"/>
</dbReference>
<evidence type="ECO:0000313" key="7">
    <source>
        <dbReference type="Proteomes" id="UP001500956"/>
    </source>
</evidence>
<evidence type="ECO:0000256" key="3">
    <source>
        <dbReference type="ARBA" id="ARBA00023163"/>
    </source>
</evidence>
<comment type="caution">
    <text evidence="6">The sequence shown here is derived from an EMBL/GenBank/DDBJ whole genome shotgun (WGS) entry which is preliminary data.</text>
</comment>
<dbReference type="Pfam" id="PF13377">
    <property type="entry name" value="Peripla_BP_3"/>
    <property type="match status" value="1"/>
</dbReference>
<sequence length="363" mass="37432">MSTAADPPAAGPTTSPPTGRVTISDVARVAGVSVATVSKVVNNRYGVAASTAERVLAVVGELGYESSLVARSLRRQSTNVVGVLVAEFEPYSTELLKGISSAVGGTGYELLAYSGGSDGGVPGGWERRSLSRLAGTLIDAAIVVTPTMVMSEANGIPVVAVDPHTGPEGTHTVDSDNVTGAREAVEHLLGLGHRRIAHLGGRSDLQSARLRELGYREALEAAGIAVDPDLVRVGGYRPDTADTPARELLTASGAERPTAVFAANDLSAIHLMEVAAELGIRVPQDLSVVGFDNVPESMTTTPALTTVAQPLHQMGAEALRMVLDLLGGTPREQHLRLPTSLVVRGSTAPPPSPPPEVGNSSAT</sequence>
<protein>
    <submittedName>
        <fullName evidence="6">LacI family DNA-binding transcriptional regulator</fullName>
    </submittedName>
</protein>
<dbReference type="Gene3D" id="3.40.50.2300">
    <property type="match status" value="2"/>
</dbReference>
<dbReference type="PANTHER" id="PTHR30146">
    <property type="entry name" value="LACI-RELATED TRANSCRIPTIONAL REPRESSOR"/>
    <property type="match status" value="1"/>
</dbReference>
<dbReference type="InterPro" id="IPR010982">
    <property type="entry name" value="Lambda_DNA-bd_dom_sf"/>
</dbReference>
<dbReference type="PROSITE" id="PS00356">
    <property type="entry name" value="HTH_LACI_1"/>
    <property type="match status" value="1"/>
</dbReference>
<keyword evidence="7" id="KW-1185">Reference proteome</keyword>
<dbReference type="SUPFAM" id="SSF53822">
    <property type="entry name" value="Periplasmic binding protein-like I"/>
    <property type="match status" value="1"/>
</dbReference>
<dbReference type="InterPro" id="IPR028082">
    <property type="entry name" value="Peripla_BP_I"/>
</dbReference>
<evidence type="ECO:0000256" key="1">
    <source>
        <dbReference type="ARBA" id="ARBA00023015"/>
    </source>
</evidence>